<keyword evidence="1" id="KW-0472">Membrane</keyword>
<dbReference type="Proteomes" id="UP000887575">
    <property type="component" value="Unassembled WGS sequence"/>
</dbReference>
<dbReference type="AlphaFoldDB" id="A0AAF3FI46"/>
<accession>A0AAF3FI46</accession>
<sequence length="188" mass="21840">MVDEDAEVPFQEPSTSTVDRRRVAARCCFGRFSSKIGAYLFTSFFAHEIAIAMIYTLKRHHWSTISLDIPLLTIRCCQLITVAIAYFGLWKHKHYFLIPFIVSQLTLGAYSDLSTWMILVKEQSSKGKVPSVFFSTPLFYLVLPILLYASLCIFFTYVMYKCFAFFKIRYATMTRSNEFPELTEMESF</sequence>
<feature type="transmembrane region" description="Helical" evidence="1">
    <location>
        <begin position="69"/>
        <end position="89"/>
    </location>
</feature>
<feature type="transmembrane region" description="Helical" evidence="1">
    <location>
        <begin position="138"/>
        <end position="160"/>
    </location>
</feature>
<feature type="transmembrane region" description="Helical" evidence="1">
    <location>
        <begin position="96"/>
        <end position="118"/>
    </location>
</feature>
<evidence type="ECO:0000313" key="2">
    <source>
        <dbReference type="Proteomes" id="UP000887575"/>
    </source>
</evidence>
<organism evidence="2 3">
    <name type="scientific">Mesorhabditis belari</name>
    <dbReference type="NCBI Taxonomy" id="2138241"/>
    <lineage>
        <taxon>Eukaryota</taxon>
        <taxon>Metazoa</taxon>
        <taxon>Ecdysozoa</taxon>
        <taxon>Nematoda</taxon>
        <taxon>Chromadorea</taxon>
        <taxon>Rhabditida</taxon>
        <taxon>Rhabditina</taxon>
        <taxon>Rhabditomorpha</taxon>
        <taxon>Rhabditoidea</taxon>
        <taxon>Rhabditidae</taxon>
        <taxon>Mesorhabditinae</taxon>
        <taxon>Mesorhabditis</taxon>
    </lineage>
</organism>
<keyword evidence="2" id="KW-1185">Reference proteome</keyword>
<keyword evidence="1" id="KW-0812">Transmembrane</keyword>
<keyword evidence="1" id="KW-1133">Transmembrane helix</keyword>
<evidence type="ECO:0000313" key="3">
    <source>
        <dbReference type="WBParaSite" id="MBELARI_LOCUS6504"/>
    </source>
</evidence>
<name>A0AAF3FI46_9BILA</name>
<proteinExistence type="predicted"/>
<protein>
    <submittedName>
        <fullName evidence="3">Uncharacterized protein</fullName>
    </submittedName>
</protein>
<dbReference type="WBParaSite" id="MBELARI_LOCUS6504">
    <property type="protein sequence ID" value="MBELARI_LOCUS6504"/>
    <property type="gene ID" value="MBELARI_LOCUS6504"/>
</dbReference>
<feature type="transmembrane region" description="Helical" evidence="1">
    <location>
        <begin position="36"/>
        <end position="57"/>
    </location>
</feature>
<reference evidence="3" key="1">
    <citation type="submission" date="2024-02" db="UniProtKB">
        <authorList>
            <consortium name="WormBaseParasite"/>
        </authorList>
    </citation>
    <scope>IDENTIFICATION</scope>
</reference>
<evidence type="ECO:0000256" key="1">
    <source>
        <dbReference type="SAM" id="Phobius"/>
    </source>
</evidence>